<feature type="compositionally biased region" description="Basic and acidic residues" evidence="4">
    <location>
        <begin position="25"/>
        <end position="36"/>
    </location>
</feature>
<protein>
    <submittedName>
        <fullName evidence="5">Allantoate amidohydrolase</fullName>
    </submittedName>
</protein>
<feature type="binding site" evidence="3">
    <location>
        <position position="126"/>
    </location>
    <ligand>
        <name>Zn(2+)</name>
        <dbReference type="ChEBI" id="CHEBI:29105"/>
        <label>2</label>
    </ligand>
</feature>
<feature type="binding site" evidence="3">
    <location>
        <position position="115"/>
    </location>
    <ligand>
        <name>Zn(2+)</name>
        <dbReference type="ChEBI" id="CHEBI:29105"/>
        <label>1</label>
    </ligand>
</feature>
<evidence type="ECO:0000313" key="5">
    <source>
        <dbReference type="EMBL" id="RHW46737.1"/>
    </source>
</evidence>
<evidence type="ECO:0000256" key="4">
    <source>
        <dbReference type="SAM" id="MobiDB-lite"/>
    </source>
</evidence>
<gene>
    <name evidence="5" type="ORF">D1832_05810</name>
</gene>
<feature type="binding site" evidence="3">
    <location>
        <position position="126"/>
    </location>
    <ligand>
        <name>Zn(2+)</name>
        <dbReference type="ChEBI" id="CHEBI:29105"/>
        <label>1</label>
    </ligand>
</feature>
<organism evidence="5 6">
    <name type="scientific">Dermacoccus abyssi</name>
    <dbReference type="NCBI Taxonomy" id="322596"/>
    <lineage>
        <taxon>Bacteria</taxon>
        <taxon>Bacillati</taxon>
        <taxon>Actinomycetota</taxon>
        <taxon>Actinomycetes</taxon>
        <taxon>Micrococcales</taxon>
        <taxon>Dermacoccaceae</taxon>
        <taxon>Dermacoccus</taxon>
    </lineage>
</organism>
<feature type="region of interest" description="Disordered" evidence="4">
    <location>
        <begin position="1"/>
        <end position="36"/>
    </location>
</feature>
<feature type="compositionally biased region" description="Low complexity" evidence="4">
    <location>
        <begin position="297"/>
        <end position="311"/>
    </location>
</feature>
<keyword evidence="2 5" id="KW-0378">Hydrolase</keyword>
<feature type="region of interest" description="Disordered" evidence="4">
    <location>
        <begin position="297"/>
        <end position="360"/>
    </location>
</feature>
<dbReference type="EMBL" id="QWLM01000004">
    <property type="protein sequence ID" value="RHW46737.1"/>
    <property type="molecule type" value="Genomic_DNA"/>
</dbReference>
<evidence type="ECO:0000256" key="3">
    <source>
        <dbReference type="PIRSR" id="PIRSR001235-1"/>
    </source>
</evidence>
<sequence>MTPTAPTPRRLPPREPPPSARRPRPATERVRGTDVSETRRFESLWNDLHPVGRDGGSGGYRRFAWTREDATLREWFVGECAALGLDVTEDRAGNQWAWWGNPDDAPGEGVVTGSHLDSVPDGGAFDGPLGVVSSLLAVKALQEKGFAPRKPIGVVNFVDEEGARFGVACAGSRIITGALDADRARSLTDADGVTMAEAWQRAGRDPGTLGRDDETLARVGTFVELHVEQGRALIDLDDAPVAIGTDIWPHGRFRADLPGRADHAGTTALGNRDDALLKAAQFIEATRGAAARVTARARAATASSPPSASSTWCREASMPSRRTSRRGWTHEAPGRRTCGPSSASSRSAPGHLGGSWRAESWTPTTPFDAGLVEQLDATLSGVPLLGTGAGHDAGILANHGVPTAMLFVRNPTGTSHSPEEFAETDDCVRGVEALVRVLEDLAG</sequence>
<dbReference type="GO" id="GO:0016813">
    <property type="term" value="F:hydrolase activity, acting on carbon-nitrogen (but not peptide) bonds, in linear amidines"/>
    <property type="evidence" value="ECO:0007669"/>
    <property type="project" value="InterPro"/>
</dbReference>
<evidence type="ECO:0000313" key="6">
    <source>
        <dbReference type="Proteomes" id="UP000285376"/>
    </source>
</evidence>
<dbReference type="InterPro" id="IPR010158">
    <property type="entry name" value="Amidase_Cbmase"/>
</dbReference>
<keyword evidence="3" id="KW-0862">Zinc</keyword>
<evidence type="ECO:0000256" key="2">
    <source>
        <dbReference type="ARBA" id="ARBA00022801"/>
    </source>
</evidence>
<feature type="compositionally biased region" description="Pro residues" evidence="4">
    <location>
        <begin position="1"/>
        <end position="20"/>
    </location>
</feature>
<dbReference type="NCBIfam" id="NF006770">
    <property type="entry name" value="PRK09290.1-4"/>
    <property type="match status" value="1"/>
</dbReference>
<dbReference type="GO" id="GO:0046872">
    <property type="term" value="F:metal ion binding"/>
    <property type="evidence" value="ECO:0007669"/>
    <property type="project" value="UniProtKB-KW"/>
</dbReference>
<keyword evidence="3" id="KW-0479">Metal-binding</keyword>
<feature type="compositionally biased region" description="Low complexity" evidence="4">
    <location>
        <begin position="339"/>
        <end position="350"/>
    </location>
</feature>
<feature type="binding site" evidence="3">
    <location>
        <position position="226"/>
    </location>
    <ligand>
        <name>Zn(2+)</name>
        <dbReference type="ChEBI" id="CHEBI:29105"/>
        <label>1</label>
    </ligand>
</feature>
<dbReference type="AlphaFoldDB" id="A0A417Z7X3"/>
<comment type="similarity">
    <text evidence="1">Belongs to the peptidase M20 family.</text>
</comment>
<dbReference type="SUPFAM" id="SSF53187">
    <property type="entry name" value="Zn-dependent exopeptidases"/>
    <property type="match status" value="1"/>
</dbReference>
<dbReference type="PANTHER" id="PTHR32494">
    <property type="entry name" value="ALLANTOATE DEIMINASE-RELATED"/>
    <property type="match status" value="1"/>
</dbReference>
<feature type="binding site" evidence="3">
    <location>
        <position position="416"/>
    </location>
    <ligand>
        <name>Zn(2+)</name>
        <dbReference type="ChEBI" id="CHEBI:29105"/>
        <label>2</label>
    </ligand>
</feature>
<accession>A0A417Z7X3</accession>
<dbReference type="InterPro" id="IPR002933">
    <property type="entry name" value="Peptidase_M20"/>
</dbReference>
<comment type="caution">
    <text evidence="5">The sequence shown here is derived from an EMBL/GenBank/DDBJ whole genome shotgun (WGS) entry which is preliminary data.</text>
</comment>
<proteinExistence type="inferred from homology"/>
<dbReference type="InterPro" id="IPR036264">
    <property type="entry name" value="Bact_exopeptidase_dim_dom"/>
</dbReference>
<dbReference type="PIRSF" id="PIRSF001235">
    <property type="entry name" value="Amidase_carbamoylase"/>
    <property type="match status" value="1"/>
</dbReference>
<feature type="binding site" evidence="3">
    <location>
        <position position="161"/>
    </location>
    <ligand>
        <name>Zn(2+)</name>
        <dbReference type="ChEBI" id="CHEBI:29105"/>
        <label>2</label>
    </ligand>
</feature>
<reference evidence="5 6" key="1">
    <citation type="submission" date="2018-08" db="EMBL/GenBank/DDBJ databases">
        <title>Whole genome sequence analysis of Dermacoccus abyssi bacteria isolated from Deep Mariana trench Micromonospora spp reveals genes involved in the environmental adaptation and production of secondary metabolites.</title>
        <authorList>
            <person name="Abdel-Mageed W.M."/>
            <person name="Lehri B."/>
            <person name="Nouioui I."/>
            <person name="Goodfellow I."/>
            <person name="Jaspars M."/>
            <person name="Karlyshev A."/>
        </authorList>
    </citation>
    <scope>NUCLEOTIDE SEQUENCE [LARGE SCALE GENOMIC DNA]</scope>
    <source>
        <strain evidence="5 6">MT1.1</strain>
    </source>
</reference>
<dbReference type="Proteomes" id="UP000285376">
    <property type="component" value="Unassembled WGS sequence"/>
</dbReference>
<comment type="cofactor">
    <cofactor evidence="3">
        <name>Zn(2+)</name>
        <dbReference type="ChEBI" id="CHEBI:29105"/>
    </cofactor>
    <text evidence="3">Binds 2 Zn(2+) ions per subunit.</text>
</comment>
<evidence type="ECO:0000256" key="1">
    <source>
        <dbReference type="ARBA" id="ARBA00006153"/>
    </source>
</evidence>
<dbReference type="SUPFAM" id="SSF55031">
    <property type="entry name" value="Bacterial exopeptidase dimerisation domain"/>
    <property type="match status" value="1"/>
</dbReference>
<dbReference type="Pfam" id="PF01546">
    <property type="entry name" value="Peptidase_M20"/>
    <property type="match status" value="1"/>
</dbReference>
<dbReference type="Gene3D" id="3.40.630.10">
    <property type="entry name" value="Zn peptidases"/>
    <property type="match status" value="1"/>
</dbReference>
<dbReference type="Gene3D" id="3.30.70.360">
    <property type="match status" value="1"/>
</dbReference>
<dbReference type="PANTHER" id="PTHR32494:SF5">
    <property type="entry name" value="ALLANTOATE AMIDOHYDROLASE"/>
    <property type="match status" value="1"/>
</dbReference>
<name>A0A417Z7X3_9MICO</name>